<dbReference type="SMART" id="SM00028">
    <property type="entry name" value="TPR"/>
    <property type="match status" value="3"/>
</dbReference>
<dbReference type="EMBL" id="NFEZ01000004">
    <property type="protein sequence ID" value="PLT45679.1"/>
    <property type="molecule type" value="Genomic_DNA"/>
</dbReference>
<evidence type="ECO:0000313" key="3">
    <source>
        <dbReference type="EMBL" id="PLT45679.1"/>
    </source>
</evidence>
<sequence>MDGEGCIKKAYECILNGDFDGAIEWFLQAIQLEPRNASFHYKCSVSCARSGRWELALQHAAKACELKPDHEEYRYHLDVVEARRLVSDAKLIMASESGSASEAMEFLQEARILDPLQAEACYLAAVCCMQLGRLQEARLLAAEACRLEPAMEEARQLNRQLKRMLRRRGRD</sequence>
<dbReference type="PANTHER" id="PTHR44227:SF3">
    <property type="entry name" value="PROTEIN O-MANNOSYL-TRANSFERASE TMTC4"/>
    <property type="match status" value="1"/>
</dbReference>
<gene>
    <name evidence="3" type="ORF">B8V81_4110</name>
</gene>
<name>A0A2N5N5W7_9BACL</name>
<dbReference type="Pfam" id="PF13414">
    <property type="entry name" value="TPR_11"/>
    <property type="match status" value="1"/>
</dbReference>
<dbReference type="GO" id="GO:0000030">
    <property type="term" value="F:mannosyltransferase activity"/>
    <property type="evidence" value="ECO:0007669"/>
    <property type="project" value="TreeGrafter"/>
</dbReference>
<keyword evidence="4" id="KW-1185">Reference proteome</keyword>
<evidence type="ECO:0000256" key="2">
    <source>
        <dbReference type="ARBA" id="ARBA00022803"/>
    </source>
</evidence>
<dbReference type="InterPro" id="IPR011990">
    <property type="entry name" value="TPR-like_helical_dom_sf"/>
</dbReference>
<keyword evidence="1" id="KW-0677">Repeat</keyword>
<dbReference type="InterPro" id="IPR019734">
    <property type="entry name" value="TPR_rpt"/>
</dbReference>
<comment type="caution">
    <text evidence="3">The sequence shown here is derived from an EMBL/GenBank/DDBJ whole genome shotgun (WGS) entry which is preliminary data.</text>
</comment>
<dbReference type="AlphaFoldDB" id="A0A2N5N5W7"/>
<organism evidence="3 4">
    <name type="scientific">Paenibacillus pasadenensis</name>
    <dbReference type="NCBI Taxonomy" id="217090"/>
    <lineage>
        <taxon>Bacteria</taxon>
        <taxon>Bacillati</taxon>
        <taxon>Bacillota</taxon>
        <taxon>Bacilli</taxon>
        <taxon>Bacillales</taxon>
        <taxon>Paenibacillaceae</taxon>
        <taxon>Paenibacillus</taxon>
    </lineage>
</organism>
<protein>
    <recommendedName>
        <fullName evidence="5">Tetratricopeptide repeat protein</fullName>
    </recommendedName>
</protein>
<dbReference type="InterPro" id="IPR052346">
    <property type="entry name" value="O-mannosyl-transferase_TMTC"/>
</dbReference>
<evidence type="ECO:0008006" key="5">
    <source>
        <dbReference type="Google" id="ProtNLM"/>
    </source>
</evidence>
<reference evidence="3 4" key="1">
    <citation type="submission" date="2017-05" db="EMBL/GenBank/DDBJ databases">
        <title>Functional genome analysis of Paenibacillus pasadenensis strain R16: insights on endophytic life style and antifungal activity.</title>
        <authorList>
            <person name="Passera A."/>
            <person name="Marcolungo L."/>
            <person name="Casati P."/>
            <person name="Brasca M."/>
            <person name="Quaglino F."/>
            <person name="Delledonne M."/>
        </authorList>
    </citation>
    <scope>NUCLEOTIDE SEQUENCE [LARGE SCALE GENOMIC DNA]</scope>
    <source>
        <strain evidence="3 4">R16</strain>
    </source>
</reference>
<dbReference type="GO" id="GO:0030968">
    <property type="term" value="P:endoplasmic reticulum unfolded protein response"/>
    <property type="evidence" value="ECO:0007669"/>
    <property type="project" value="TreeGrafter"/>
</dbReference>
<dbReference type="Proteomes" id="UP000234789">
    <property type="component" value="Unassembled WGS sequence"/>
</dbReference>
<dbReference type="Pfam" id="PF14559">
    <property type="entry name" value="TPR_19"/>
    <property type="match status" value="1"/>
</dbReference>
<dbReference type="SUPFAM" id="SSF48452">
    <property type="entry name" value="TPR-like"/>
    <property type="match status" value="1"/>
</dbReference>
<proteinExistence type="predicted"/>
<keyword evidence="2" id="KW-0802">TPR repeat</keyword>
<dbReference type="PANTHER" id="PTHR44227">
    <property type="match status" value="1"/>
</dbReference>
<dbReference type="GO" id="GO:0035269">
    <property type="term" value="P:protein O-linked glycosylation via mannose"/>
    <property type="evidence" value="ECO:0007669"/>
    <property type="project" value="TreeGrafter"/>
</dbReference>
<evidence type="ECO:0000313" key="4">
    <source>
        <dbReference type="Proteomes" id="UP000234789"/>
    </source>
</evidence>
<evidence type="ECO:0000256" key="1">
    <source>
        <dbReference type="ARBA" id="ARBA00022737"/>
    </source>
</evidence>
<dbReference type="Gene3D" id="1.25.40.10">
    <property type="entry name" value="Tetratricopeptide repeat domain"/>
    <property type="match status" value="2"/>
</dbReference>
<dbReference type="RefSeq" id="WP_101809057.1">
    <property type="nucleotide sequence ID" value="NZ_NFEZ01000004.1"/>
</dbReference>
<accession>A0A2N5N5W7</accession>